<organism evidence="1 2">
    <name type="scientific">Folsomia candida</name>
    <name type="common">Springtail</name>
    <dbReference type="NCBI Taxonomy" id="158441"/>
    <lineage>
        <taxon>Eukaryota</taxon>
        <taxon>Metazoa</taxon>
        <taxon>Ecdysozoa</taxon>
        <taxon>Arthropoda</taxon>
        <taxon>Hexapoda</taxon>
        <taxon>Collembola</taxon>
        <taxon>Entomobryomorpha</taxon>
        <taxon>Isotomoidea</taxon>
        <taxon>Isotomidae</taxon>
        <taxon>Proisotominae</taxon>
        <taxon>Folsomia</taxon>
    </lineage>
</organism>
<dbReference type="EMBL" id="LNIX01000011">
    <property type="protein sequence ID" value="OXA48795.1"/>
    <property type="molecule type" value="Genomic_DNA"/>
</dbReference>
<keyword evidence="2" id="KW-1185">Reference proteome</keyword>
<evidence type="ECO:0000313" key="2">
    <source>
        <dbReference type="Proteomes" id="UP000198287"/>
    </source>
</evidence>
<gene>
    <name evidence="1" type="ORF">Fcan01_16398</name>
</gene>
<accession>A0A226DTG6</accession>
<dbReference type="AlphaFoldDB" id="A0A226DTG6"/>
<reference evidence="1 2" key="1">
    <citation type="submission" date="2015-12" db="EMBL/GenBank/DDBJ databases">
        <title>The genome of Folsomia candida.</title>
        <authorList>
            <person name="Faddeeva A."/>
            <person name="Derks M.F."/>
            <person name="Anvar Y."/>
            <person name="Smit S."/>
            <person name="Van Straalen N."/>
            <person name="Roelofs D."/>
        </authorList>
    </citation>
    <scope>NUCLEOTIDE SEQUENCE [LARGE SCALE GENOMIC DNA]</scope>
    <source>
        <strain evidence="1 2">VU population</strain>
        <tissue evidence="1">Whole body</tissue>
    </source>
</reference>
<proteinExistence type="predicted"/>
<name>A0A226DTG6_FOLCA</name>
<evidence type="ECO:0008006" key="3">
    <source>
        <dbReference type="Google" id="ProtNLM"/>
    </source>
</evidence>
<dbReference type="Proteomes" id="UP000198287">
    <property type="component" value="Unassembled WGS sequence"/>
</dbReference>
<evidence type="ECO:0000313" key="1">
    <source>
        <dbReference type="EMBL" id="OXA48795.1"/>
    </source>
</evidence>
<protein>
    <recommendedName>
        <fullName evidence="3">Arrestin C-terminal-like domain-containing protein</fullName>
    </recommendedName>
</protein>
<comment type="caution">
    <text evidence="1">The sequence shown here is derived from an EMBL/GenBank/DDBJ whole genome shotgun (WGS) entry which is preliminary data.</text>
</comment>
<sequence length="423" mass="48232">MFAVTARGSGGSCSSSTFRRKREFIPIVLTGERRGNEIVGKLKINRPPGEDAISDSDQWQHYALVIEFHGQTTTMDSSGRKCQIPLAQLAPEENSEFICHSRLFALLSGAESGLKKGEGPFVPTKLRNPPSFPFKIRLPENHELQLPATILYHVDFFLVLYLRTEQHGYKIITARSLPRFRGHNLISFQNTWESLRWTKTTKNVTIEVTSPHKFYTFWPKRPILVKLTVTFTQENCSGTEIPVLFEVSVVQRIFSRRIKVRETVIDAKSEENPVNSLKLTYRAHLNEPKYRIGDDDKMLVASFNQNPGEEEGLKIRHYLKFNVVFPLDSSYPRNLGGEEEIFCATGTLDIEHDTSRTGTQGDQRPGLFARMRSQSVSSLFPPSYSRVPSRRGSLISMETLPPHYDDILELEEKLKTLNDRNLS</sequence>